<dbReference type="InterPro" id="IPR013856">
    <property type="entry name" value="Peptidase_M4_domain"/>
</dbReference>
<evidence type="ECO:0000256" key="6">
    <source>
        <dbReference type="ARBA" id="ARBA00022833"/>
    </source>
</evidence>
<dbReference type="PANTHER" id="PTHR33794:SF1">
    <property type="entry name" value="BACILLOLYSIN"/>
    <property type="match status" value="1"/>
</dbReference>
<keyword evidence="4 9" id="KW-0732">Signal</keyword>
<dbReference type="PANTHER" id="PTHR33794">
    <property type="entry name" value="BACILLOLYSIN"/>
    <property type="match status" value="1"/>
</dbReference>
<evidence type="ECO:0000256" key="9">
    <source>
        <dbReference type="SAM" id="SignalP"/>
    </source>
</evidence>
<gene>
    <name evidence="11" type="ORF">SAMN05444148_2426</name>
</gene>
<dbReference type="PROSITE" id="PS50853">
    <property type="entry name" value="FN3"/>
    <property type="match status" value="2"/>
</dbReference>
<dbReference type="SUPFAM" id="SSF49265">
    <property type="entry name" value="Fibronectin type III"/>
    <property type="match status" value="1"/>
</dbReference>
<dbReference type="CDD" id="cd00063">
    <property type="entry name" value="FN3"/>
    <property type="match status" value="2"/>
</dbReference>
<evidence type="ECO:0000313" key="11">
    <source>
        <dbReference type="EMBL" id="SHH60291.1"/>
    </source>
</evidence>
<dbReference type="OrthoDB" id="9792152at2"/>
<evidence type="ECO:0000256" key="8">
    <source>
        <dbReference type="PIRSR" id="PIRSR623612-1"/>
    </source>
</evidence>
<feature type="domain" description="Fibronectin type-III" evidence="10">
    <location>
        <begin position="627"/>
        <end position="712"/>
    </location>
</feature>
<dbReference type="STRING" id="1089305.SAMN05444148_2426"/>
<comment type="similarity">
    <text evidence="1">Belongs to the peptidase M4 family.</text>
</comment>
<dbReference type="InterPro" id="IPR003961">
    <property type="entry name" value="FN3_dom"/>
</dbReference>
<proteinExistence type="inferred from homology"/>
<evidence type="ECO:0000256" key="5">
    <source>
        <dbReference type="ARBA" id="ARBA00022801"/>
    </source>
</evidence>
<dbReference type="InterPro" id="IPR011096">
    <property type="entry name" value="FTP_domain"/>
</dbReference>
<evidence type="ECO:0000256" key="1">
    <source>
        <dbReference type="ARBA" id="ARBA00009388"/>
    </source>
</evidence>
<evidence type="ECO:0000256" key="7">
    <source>
        <dbReference type="ARBA" id="ARBA00023049"/>
    </source>
</evidence>
<dbReference type="InterPro" id="IPR050728">
    <property type="entry name" value="Zinc_Metalloprotease_M4"/>
</dbReference>
<dbReference type="Gene3D" id="3.10.170.10">
    <property type="match status" value="1"/>
</dbReference>
<feature type="domain" description="Fibronectin type-III" evidence="10">
    <location>
        <begin position="535"/>
        <end position="625"/>
    </location>
</feature>
<evidence type="ECO:0000313" key="12">
    <source>
        <dbReference type="Proteomes" id="UP000184522"/>
    </source>
</evidence>
<dbReference type="Gene3D" id="1.10.390.10">
    <property type="entry name" value="Neutral Protease Domain 2"/>
    <property type="match status" value="1"/>
</dbReference>
<dbReference type="SUPFAM" id="SSF55486">
    <property type="entry name" value="Metalloproteases ('zincins'), catalytic domain"/>
    <property type="match status" value="1"/>
</dbReference>
<keyword evidence="7 11" id="KW-0482">Metalloprotease</keyword>
<dbReference type="Pfam" id="PF01447">
    <property type="entry name" value="Peptidase_M4"/>
    <property type="match status" value="1"/>
</dbReference>
<accession>A0A1M5UBK1</accession>
<keyword evidence="2 11" id="KW-0645">Protease</keyword>
<dbReference type="GO" id="GO:0046872">
    <property type="term" value="F:metal ion binding"/>
    <property type="evidence" value="ECO:0007669"/>
    <property type="project" value="UniProtKB-KW"/>
</dbReference>
<dbReference type="Gene3D" id="3.10.450.490">
    <property type="match status" value="1"/>
</dbReference>
<keyword evidence="12" id="KW-1185">Reference proteome</keyword>
<evidence type="ECO:0000259" key="10">
    <source>
        <dbReference type="PROSITE" id="PS50853"/>
    </source>
</evidence>
<dbReference type="Pfam" id="PF00041">
    <property type="entry name" value="fn3"/>
    <property type="match status" value="1"/>
</dbReference>
<sequence length="898" mass="98037">MKKNVSQFLLLFVAFNLYAQEGSLINSRLVNNEGVVKSITFKQNKIANSNDGIALLKQFLKASDKITFEKIETNIDKIGMTHETYQQYYNGIPVAFGIYKVHFKKQSLSSINGDFYPIENLNTTPSISGIEVILKAKQHINARNYLEISEPSLVILPKMAGINYSNRLAYKLDIYAESPLYRADVYVDAYTGDIIFENTKIHSIDVPASGDTLYNGVQNFTAEDMGGTYRLRQTTSGNGIQTFDAINNLGLANATDITSSTTDFSANPIGAQAHWGAEQAYDYYSVKHGRNSYDDNGAIIKSYINFGNASSLANAYWSGSEMVFNDGNDDNTISHMVALDIIGHELTHGVIQHSAGLIYSYQPGALNESFADIFAEMIENHAQQGVNDWLCGADVFVTSNDAFRSMSNPKSKNHPDTYLGQYWETSSTDDFGVHINSGVQNKWFHLLSEGGTGINDNSFNYSVTGVGITIAAEIAYRNLTVYLTPNSNFFDARAGAIQSAIDLYPGNSTILNAVIDAWDAVGVGVASSDTMPPTAPLNLVASNFNEYNIDLVWDASTDNVGVVGYNIYKDGDLIDVSSSTSYSNNNLPYMPPNIIYEFTVAAFDAAGNISGISNVESVWKDTLDPSTPVNLTSSNTTETTTDLSWDAATDNIGVAEYDIFKDNVYLTSTTNTAFNVTGLMPDTTYDFTVLAVDGYGNESNMSSAETVTTLAPCASNNLTLTIDLDFYPQETSWDIKNDANVVVASGGNYLAIDAMTTKVYNFTLGSGYYTLNMHDTVGDGLIPPAGYTLESNVVIATEGPYGPIEPTVTHAFCIDADAVLGNPDFQLNETVKVINTEDGLRVLTEHDTQFKSYRIYSMTGAKVAEGNTKDIYISFLANSVYILHLELDAGVIIKKIIK</sequence>
<dbReference type="RefSeq" id="WP_073086785.1">
    <property type="nucleotide sequence ID" value="NZ_FQWS01000002.1"/>
</dbReference>
<keyword evidence="3" id="KW-0479">Metal-binding</keyword>
<dbReference type="InterPro" id="IPR001570">
    <property type="entry name" value="Peptidase_M4_C_domain"/>
</dbReference>
<dbReference type="CDD" id="cd09597">
    <property type="entry name" value="M4_TLP"/>
    <property type="match status" value="1"/>
</dbReference>
<name>A0A1M5UBK1_9FLAO</name>
<dbReference type="SMART" id="SM00060">
    <property type="entry name" value="FN3"/>
    <property type="match status" value="2"/>
</dbReference>
<feature type="active site" evidence="8">
    <location>
        <position position="345"/>
    </location>
</feature>
<dbReference type="InterPro" id="IPR036116">
    <property type="entry name" value="FN3_sf"/>
</dbReference>
<evidence type="ECO:0000256" key="4">
    <source>
        <dbReference type="ARBA" id="ARBA00022729"/>
    </source>
</evidence>
<dbReference type="GO" id="GO:0006508">
    <property type="term" value="P:proteolysis"/>
    <property type="evidence" value="ECO:0007669"/>
    <property type="project" value="UniProtKB-KW"/>
</dbReference>
<dbReference type="AlphaFoldDB" id="A0A1M5UBK1"/>
<dbReference type="Pfam" id="PF02868">
    <property type="entry name" value="Peptidase_M4_C"/>
    <property type="match status" value="1"/>
</dbReference>
<feature type="signal peptide" evidence="9">
    <location>
        <begin position="1"/>
        <end position="19"/>
    </location>
</feature>
<dbReference type="Gene3D" id="2.60.40.10">
    <property type="entry name" value="Immunoglobulins"/>
    <property type="match status" value="2"/>
</dbReference>
<keyword evidence="6" id="KW-0862">Zinc</keyword>
<feature type="active site" description="Proton donor" evidence="8">
    <location>
        <position position="434"/>
    </location>
</feature>
<dbReference type="InterPro" id="IPR027268">
    <property type="entry name" value="Peptidase_M4/M1_CTD_sf"/>
</dbReference>
<reference evidence="12" key="1">
    <citation type="submission" date="2016-11" db="EMBL/GenBank/DDBJ databases">
        <authorList>
            <person name="Varghese N."/>
            <person name="Submissions S."/>
        </authorList>
    </citation>
    <scope>NUCLEOTIDE SEQUENCE [LARGE SCALE GENOMIC DNA]</scope>
    <source>
        <strain evidence="12">DSM 25330</strain>
    </source>
</reference>
<dbReference type="Pfam" id="PF07504">
    <property type="entry name" value="FTP"/>
    <property type="match status" value="1"/>
</dbReference>
<evidence type="ECO:0000256" key="2">
    <source>
        <dbReference type="ARBA" id="ARBA00022670"/>
    </source>
</evidence>
<keyword evidence="5" id="KW-0378">Hydrolase</keyword>
<feature type="chain" id="PRO_5012522449" evidence="9">
    <location>
        <begin position="20"/>
        <end position="898"/>
    </location>
</feature>
<dbReference type="InterPro" id="IPR013783">
    <property type="entry name" value="Ig-like_fold"/>
</dbReference>
<dbReference type="InterPro" id="IPR023612">
    <property type="entry name" value="Peptidase_M4"/>
</dbReference>
<organism evidence="11 12">
    <name type="scientific">Winogradskyella jejuensis</name>
    <dbReference type="NCBI Taxonomy" id="1089305"/>
    <lineage>
        <taxon>Bacteria</taxon>
        <taxon>Pseudomonadati</taxon>
        <taxon>Bacteroidota</taxon>
        <taxon>Flavobacteriia</taxon>
        <taxon>Flavobacteriales</taxon>
        <taxon>Flavobacteriaceae</taxon>
        <taxon>Winogradskyella</taxon>
    </lineage>
</organism>
<dbReference type="PRINTS" id="PR00730">
    <property type="entry name" value="THERMOLYSIN"/>
</dbReference>
<protein>
    <submittedName>
        <fullName evidence="11">Zn-dependent metalloprotease</fullName>
    </submittedName>
</protein>
<dbReference type="Proteomes" id="UP000184522">
    <property type="component" value="Unassembled WGS sequence"/>
</dbReference>
<dbReference type="EMBL" id="FQWS01000002">
    <property type="protein sequence ID" value="SHH60291.1"/>
    <property type="molecule type" value="Genomic_DNA"/>
</dbReference>
<evidence type="ECO:0000256" key="3">
    <source>
        <dbReference type="ARBA" id="ARBA00022723"/>
    </source>
</evidence>
<dbReference type="GO" id="GO:0004222">
    <property type="term" value="F:metalloendopeptidase activity"/>
    <property type="evidence" value="ECO:0007669"/>
    <property type="project" value="InterPro"/>
</dbReference>